<keyword evidence="1" id="KW-0808">Transferase</keyword>
<dbReference type="SUPFAM" id="SSF52172">
    <property type="entry name" value="CheY-like"/>
    <property type="match status" value="1"/>
</dbReference>
<dbReference type="InterPro" id="IPR029016">
    <property type="entry name" value="GAF-like_dom_sf"/>
</dbReference>
<dbReference type="OrthoDB" id="4935162at2"/>
<dbReference type="Pfam" id="PF13185">
    <property type="entry name" value="GAF_2"/>
    <property type="match status" value="1"/>
</dbReference>
<dbReference type="PROSITE" id="PS50921">
    <property type="entry name" value="ANTAR"/>
    <property type="match status" value="1"/>
</dbReference>
<dbReference type="InterPro" id="IPR003018">
    <property type="entry name" value="GAF"/>
</dbReference>
<evidence type="ECO:0000313" key="8">
    <source>
        <dbReference type="EMBL" id="CCH79340.1"/>
    </source>
</evidence>
<dbReference type="EMBL" id="CAJB01000353">
    <property type="protein sequence ID" value="CCH79340.1"/>
    <property type="molecule type" value="Genomic_DNA"/>
</dbReference>
<keyword evidence="2" id="KW-0418">Kinase</keyword>
<dbReference type="InterPro" id="IPR013767">
    <property type="entry name" value="PAS_fold"/>
</dbReference>
<evidence type="ECO:0000259" key="6">
    <source>
        <dbReference type="PROSITE" id="PS50112"/>
    </source>
</evidence>
<dbReference type="Gene3D" id="3.30.450.40">
    <property type="match status" value="1"/>
</dbReference>
<dbReference type="GO" id="GO:0003723">
    <property type="term" value="F:RNA binding"/>
    <property type="evidence" value="ECO:0007669"/>
    <property type="project" value="InterPro"/>
</dbReference>
<comment type="caution">
    <text evidence="8">The sequence shown here is derived from an EMBL/GenBank/DDBJ whole genome shotgun (WGS) entry which is preliminary data.</text>
</comment>
<dbReference type="RefSeq" id="WP_083454889.1">
    <property type="nucleotide sequence ID" value="NZ_HF570958.1"/>
</dbReference>
<dbReference type="GO" id="GO:0016301">
    <property type="term" value="F:kinase activity"/>
    <property type="evidence" value="ECO:0007669"/>
    <property type="project" value="UniProtKB-KW"/>
</dbReference>
<organism evidence="8 9">
    <name type="scientific">Nostocoides japonicum T1-X7</name>
    <dbReference type="NCBI Taxonomy" id="1194083"/>
    <lineage>
        <taxon>Bacteria</taxon>
        <taxon>Bacillati</taxon>
        <taxon>Actinomycetota</taxon>
        <taxon>Actinomycetes</taxon>
        <taxon>Micrococcales</taxon>
        <taxon>Intrasporangiaceae</taxon>
        <taxon>Nostocoides</taxon>
    </lineage>
</organism>
<dbReference type="CDD" id="cd00130">
    <property type="entry name" value="PAS"/>
    <property type="match status" value="1"/>
</dbReference>
<accession>A0A077M5L4</accession>
<dbReference type="Pfam" id="PF00989">
    <property type="entry name" value="PAS"/>
    <property type="match status" value="1"/>
</dbReference>
<dbReference type="InterPro" id="IPR035965">
    <property type="entry name" value="PAS-like_dom_sf"/>
</dbReference>
<feature type="region of interest" description="Disordered" evidence="5">
    <location>
        <begin position="1"/>
        <end position="34"/>
    </location>
</feature>
<dbReference type="Pfam" id="PF03861">
    <property type="entry name" value="ANTAR"/>
    <property type="match status" value="1"/>
</dbReference>
<dbReference type="SUPFAM" id="SSF55785">
    <property type="entry name" value="PYP-like sensor domain (PAS domain)"/>
    <property type="match status" value="1"/>
</dbReference>
<reference evidence="8 9" key="1">
    <citation type="journal article" date="2013" name="ISME J.">
        <title>A metabolic model for members of the genus Tetrasphaera involved in enhanced biological phosphorus removal.</title>
        <authorList>
            <person name="Kristiansen R."/>
            <person name="Nguyen H.T.T."/>
            <person name="Saunders A.M."/>
            <person name="Nielsen J.L."/>
            <person name="Wimmer R."/>
            <person name="Le V.Q."/>
            <person name="McIlroy S.J."/>
            <person name="Petrovski S."/>
            <person name="Seviour R.J."/>
            <person name="Calteau A."/>
            <person name="Nielsen K.L."/>
            <person name="Nielsen P.H."/>
        </authorList>
    </citation>
    <scope>NUCLEOTIDE SEQUENCE [LARGE SCALE GENOMIC DNA]</scope>
    <source>
        <strain evidence="8 9">T1-X7</strain>
    </source>
</reference>
<sequence length="435" mass="47612">MARDERARGDRMDGTVRPRRDEVGDTAKNHPPQSYATVIDPEMAHAELRAADEELRIQQREIEDLLRSHRNRQWQHERLLGLLPTPVITTDAYGVIATVNSSAASLLGMRIDRLLRKPIQVFVAETDRSALRHDLSRCVRQESTFRRVVTMCPRHGSPVAVELIVAAGRDQVSATEVTWLLMNPTEASGGREPGGRDSMVLALSELTLIPVHTVDPWQTAHRMASVSQEALGTGSSVTVAVGDPLQPEVVASTSKRAQQLDWMQLRCEEGPSASAGRSGKVVRSDDLVHDPRWADLGESTDLTEEHNVVSAPLVIGDEVIGVLTAYDVEPAHLDPDDDVVELLATATAAVAHEMRVKAELHELTENLRTAIGSRSVIDQAKGIIMARRHCTADEAFDVLAQMSMTRNRKLRLVARDIVDAASAPSHDGAGRGRDA</sequence>
<dbReference type="PROSITE" id="PS50112">
    <property type="entry name" value="PAS"/>
    <property type="match status" value="1"/>
</dbReference>
<dbReference type="NCBIfam" id="TIGR00229">
    <property type="entry name" value="sensory_box"/>
    <property type="match status" value="1"/>
</dbReference>
<keyword evidence="4" id="KW-0804">Transcription</keyword>
<dbReference type="AlphaFoldDB" id="A0A077M5L4"/>
<dbReference type="STRING" id="1194083.BN12_4160017"/>
<dbReference type="Proteomes" id="UP000035721">
    <property type="component" value="Unassembled WGS sequence"/>
</dbReference>
<protein>
    <submittedName>
        <fullName evidence="8">Putative PAS/PAC sensor protein</fullName>
    </submittedName>
</protein>
<feature type="domain" description="ANTAR" evidence="7">
    <location>
        <begin position="357"/>
        <end position="418"/>
    </location>
</feature>
<dbReference type="InterPro" id="IPR000014">
    <property type="entry name" value="PAS"/>
</dbReference>
<gene>
    <name evidence="8" type="ORF">BN12_4160017</name>
</gene>
<keyword evidence="3" id="KW-0805">Transcription regulation</keyword>
<dbReference type="SMART" id="SM01012">
    <property type="entry name" value="ANTAR"/>
    <property type="match status" value="1"/>
</dbReference>
<dbReference type="InterPro" id="IPR005561">
    <property type="entry name" value="ANTAR"/>
</dbReference>
<dbReference type="SUPFAM" id="SSF55781">
    <property type="entry name" value="GAF domain-like"/>
    <property type="match status" value="1"/>
</dbReference>
<evidence type="ECO:0000256" key="4">
    <source>
        <dbReference type="ARBA" id="ARBA00023163"/>
    </source>
</evidence>
<evidence type="ECO:0000256" key="5">
    <source>
        <dbReference type="SAM" id="MobiDB-lite"/>
    </source>
</evidence>
<proteinExistence type="predicted"/>
<dbReference type="InterPro" id="IPR011006">
    <property type="entry name" value="CheY-like_superfamily"/>
</dbReference>
<keyword evidence="9" id="KW-1185">Reference proteome</keyword>
<dbReference type="Gene3D" id="1.10.10.10">
    <property type="entry name" value="Winged helix-like DNA-binding domain superfamily/Winged helix DNA-binding domain"/>
    <property type="match status" value="1"/>
</dbReference>
<name>A0A077M5L4_9MICO</name>
<evidence type="ECO:0000313" key="9">
    <source>
        <dbReference type="Proteomes" id="UP000035721"/>
    </source>
</evidence>
<evidence type="ECO:0000256" key="3">
    <source>
        <dbReference type="ARBA" id="ARBA00023015"/>
    </source>
</evidence>
<feature type="domain" description="PAS" evidence="6">
    <location>
        <begin position="72"/>
        <end position="142"/>
    </location>
</feature>
<dbReference type="GO" id="GO:0006355">
    <property type="term" value="P:regulation of DNA-templated transcription"/>
    <property type="evidence" value="ECO:0007669"/>
    <property type="project" value="InterPro"/>
</dbReference>
<evidence type="ECO:0000256" key="1">
    <source>
        <dbReference type="ARBA" id="ARBA00022679"/>
    </source>
</evidence>
<feature type="compositionally biased region" description="Basic and acidic residues" evidence="5">
    <location>
        <begin position="1"/>
        <end position="28"/>
    </location>
</feature>
<dbReference type="InterPro" id="IPR036388">
    <property type="entry name" value="WH-like_DNA-bd_sf"/>
</dbReference>
<evidence type="ECO:0000259" key="7">
    <source>
        <dbReference type="PROSITE" id="PS50921"/>
    </source>
</evidence>
<evidence type="ECO:0000256" key="2">
    <source>
        <dbReference type="ARBA" id="ARBA00022777"/>
    </source>
</evidence>
<dbReference type="Gene3D" id="3.30.450.20">
    <property type="entry name" value="PAS domain"/>
    <property type="match status" value="1"/>
</dbReference>